<reference evidence="2" key="1">
    <citation type="journal article" date="2023" name="G3 (Bethesda)">
        <title>Genome assembly and association tests identify interacting loci associated with vigor, precocity, and sex in interspecific pistachio rootstocks.</title>
        <authorList>
            <person name="Palmer W."/>
            <person name="Jacygrad E."/>
            <person name="Sagayaradj S."/>
            <person name="Cavanaugh K."/>
            <person name="Han R."/>
            <person name="Bertier L."/>
            <person name="Beede B."/>
            <person name="Kafkas S."/>
            <person name="Golino D."/>
            <person name="Preece J."/>
            <person name="Michelmore R."/>
        </authorList>
    </citation>
    <scope>NUCLEOTIDE SEQUENCE [LARGE SCALE GENOMIC DNA]</scope>
</reference>
<protein>
    <submittedName>
        <fullName evidence="1">Uncharacterized protein</fullName>
    </submittedName>
</protein>
<accession>A0ACC1BXS9</accession>
<sequence length="485" mass="54709">MEEIVSSSSSSFPMSFCLEACPTLQQRLQFIIQSRPEWWVYSIFWQPSKDVNGRLVLSWGDGHFRGSKDFATKGANKQGHELKFGFNLERKKMIREVQVHFNEDMELDRMVAGDVTDYEWYYTVSVTRSFGIGDGVLGRAFGSGDFVWLTGDHELQLYECERVKEARMHGIQTLVCISTSCGVVELGSSDMIKEDWSIVQLAKSLFGPDIAGLLSKQANPDGQVQIPNRSVPLLDIGMFSGTTTQKEWSTLDEKQRAAGDMKKELAGLGRSSSDSGPSDSDGNFVSANTESARMIKKRGRKPASERESPLNHVEAERQRRERLNHRFYALRSVVPNVSKMDKASLLADAVAYIKELKSKIDELELKMQEQARKPKAYNAMNIFDNQSTTSTIDHHLRPAASHCVTTMDVDVKIVGSEAMIRVQCPDINYPAAKLMDVLRDLEFQVHHASVSSVREMMLQDVVVRIPEGFISEEFIRTAIFQRMQN</sequence>
<proteinExistence type="predicted"/>
<keyword evidence="2" id="KW-1185">Reference proteome</keyword>
<dbReference type="EMBL" id="CM047898">
    <property type="protein sequence ID" value="KAJ0104639.1"/>
    <property type="molecule type" value="Genomic_DNA"/>
</dbReference>
<gene>
    <name evidence="1" type="ORF">Patl1_17409</name>
</gene>
<organism evidence="1 2">
    <name type="scientific">Pistacia atlantica</name>
    <dbReference type="NCBI Taxonomy" id="434234"/>
    <lineage>
        <taxon>Eukaryota</taxon>
        <taxon>Viridiplantae</taxon>
        <taxon>Streptophyta</taxon>
        <taxon>Embryophyta</taxon>
        <taxon>Tracheophyta</taxon>
        <taxon>Spermatophyta</taxon>
        <taxon>Magnoliopsida</taxon>
        <taxon>eudicotyledons</taxon>
        <taxon>Gunneridae</taxon>
        <taxon>Pentapetalae</taxon>
        <taxon>rosids</taxon>
        <taxon>malvids</taxon>
        <taxon>Sapindales</taxon>
        <taxon>Anacardiaceae</taxon>
        <taxon>Pistacia</taxon>
    </lineage>
</organism>
<dbReference type="Proteomes" id="UP001164250">
    <property type="component" value="Chromosome 2"/>
</dbReference>
<name>A0ACC1BXS9_9ROSI</name>
<evidence type="ECO:0000313" key="2">
    <source>
        <dbReference type="Proteomes" id="UP001164250"/>
    </source>
</evidence>
<comment type="caution">
    <text evidence="1">The sequence shown here is derived from an EMBL/GenBank/DDBJ whole genome shotgun (WGS) entry which is preliminary data.</text>
</comment>
<evidence type="ECO:0000313" key="1">
    <source>
        <dbReference type="EMBL" id="KAJ0104639.1"/>
    </source>
</evidence>